<dbReference type="HOGENOM" id="CLU_771287_0_0_6"/>
<evidence type="ECO:0000256" key="1">
    <source>
        <dbReference type="SAM" id="MobiDB-lite"/>
    </source>
</evidence>
<dbReference type="RefSeq" id="WP_005363315.1">
    <property type="nucleotide sequence ID" value="NZ_AAOJ01000020.1"/>
</dbReference>
<evidence type="ECO:0000313" key="2">
    <source>
        <dbReference type="EMBL" id="EAS62458.1"/>
    </source>
</evidence>
<reference evidence="2 3" key="1">
    <citation type="journal article" date="2009" name="Proc. Natl. Acad. Sci. U.S.A.">
        <title>The genomic basis of trophic strategy in marine bacteria.</title>
        <authorList>
            <person name="Lauro F.M."/>
            <person name="McDougald D."/>
            <person name="Thomas T."/>
            <person name="Williams T.J."/>
            <person name="Egan S."/>
            <person name="Rice S."/>
            <person name="DeMaere M.Z."/>
            <person name="Ting L."/>
            <person name="Ertan H."/>
            <person name="Johnson J."/>
            <person name="Ferriera S."/>
            <person name="Lapidus A."/>
            <person name="Anderson I."/>
            <person name="Kyrpides N."/>
            <person name="Munk A.C."/>
            <person name="Detter C."/>
            <person name="Han C.S."/>
            <person name="Brown M.V."/>
            <person name="Robb F.T."/>
            <person name="Kjelleberg S."/>
            <person name="Cavicchioli R."/>
        </authorList>
    </citation>
    <scope>NUCLEOTIDE SEQUENCE [LARGE SCALE GENOMIC DNA]</scope>
    <source>
        <strain evidence="2 3">S14</strain>
    </source>
</reference>
<proteinExistence type="predicted"/>
<evidence type="ECO:0000313" key="3">
    <source>
        <dbReference type="Proteomes" id="UP000001603"/>
    </source>
</evidence>
<protein>
    <submittedName>
        <fullName evidence="2">Recombination protein Bet</fullName>
    </submittedName>
</protein>
<comment type="caution">
    <text evidence="2">The sequence shown here is derived from an EMBL/GenBank/DDBJ whole genome shotgun (WGS) entry which is preliminary data.</text>
</comment>
<feature type="region of interest" description="Disordered" evidence="1">
    <location>
        <begin position="261"/>
        <end position="282"/>
    </location>
</feature>
<dbReference type="AlphaFoldDB" id="Q1ZJR4"/>
<sequence length="359" mass="40257">MSNEKEYLKSLGLKSIDEAYELVKRHCFTTVESPTKGDVQLVLAACVVNNLDPRFNEIYAGYDSFNQVIPVLKIRGWERLADQSNRIKGVEFVYSDNSVNVQGSSLTGCEWVECHVYVDTNDHPITSRVWLLERIELGHSWLTMPNMRLEQSAYTAAVRRALGVRGLHDIDETTLADVMQMGKPSSIEDTSEDKGLVHLVTEEPETPTVDQEAIDRLNAKLQMMELELQAIEPDTVEYFNARSEIAKVKVSIKALLGNDASTHSAPDFPEPEPEPYPEDDELSNNDALVVSEQAPPKGINYKPSQKDKTLLNQYCMYLQSSGLTAIVDRVNDSPELTKPGQREWLIDQLTEKAAELNAA</sequence>
<dbReference type="OrthoDB" id="9971592at2"/>
<name>Q1ZJR4_PHOAS</name>
<organism evidence="2 3">
    <name type="scientific">Photobacterium angustum (strain S14 / CCUG 15956)</name>
    <name type="common">Vibrio sp. (strain S14 / CCUG 15956)</name>
    <dbReference type="NCBI Taxonomy" id="314292"/>
    <lineage>
        <taxon>Bacteria</taxon>
        <taxon>Pseudomonadati</taxon>
        <taxon>Pseudomonadota</taxon>
        <taxon>Gammaproteobacteria</taxon>
        <taxon>Vibrionales</taxon>
        <taxon>Vibrionaceae</taxon>
        <taxon>Photobacterium</taxon>
    </lineage>
</organism>
<feature type="compositionally biased region" description="Acidic residues" evidence="1">
    <location>
        <begin position="269"/>
        <end position="282"/>
    </location>
</feature>
<dbReference type="Proteomes" id="UP000001603">
    <property type="component" value="Unassembled WGS sequence"/>
</dbReference>
<accession>Q1ZJR4</accession>
<gene>
    <name evidence="2" type="ORF">VAS14_00276</name>
</gene>
<dbReference type="EMBL" id="AAOJ01000020">
    <property type="protein sequence ID" value="EAS62458.1"/>
    <property type="molecule type" value="Genomic_DNA"/>
</dbReference>